<accession>A0A2T2XH41</accession>
<dbReference type="Proteomes" id="UP000242972">
    <property type="component" value="Unassembled WGS sequence"/>
</dbReference>
<evidence type="ECO:0000313" key="2">
    <source>
        <dbReference type="EMBL" id="PSR33821.1"/>
    </source>
</evidence>
<evidence type="ECO:0000313" key="3">
    <source>
        <dbReference type="Proteomes" id="UP000242972"/>
    </source>
</evidence>
<dbReference type="AlphaFoldDB" id="A0A2T2XH41"/>
<reference evidence="2 3" key="1">
    <citation type="journal article" date="2014" name="BMC Genomics">
        <title>Comparison of environmental and isolate Sulfobacillus genomes reveals diverse carbon, sulfur, nitrogen, and hydrogen metabolisms.</title>
        <authorList>
            <person name="Justice N.B."/>
            <person name="Norman A."/>
            <person name="Brown C.T."/>
            <person name="Singh A."/>
            <person name="Thomas B.C."/>
            <person name="Banfield J.F."/>
        </authorList>
    </citation>
    <scope>NUCLEOTIDE SEQUENCE [LARGE SCALE GENOMIC DNA]</scope>
    <source>
        <strain evidence="2">AMDSBA4</strain>
    </source>
</reference>
<sequence length="147" mass="16577">MELADLYYVARRAWLESCVVSPEASYAVPVYERIVMREIGENPGHSIRGIARTLGLPQSMVSKAVKHGIGQGQIYRVTDSRDRRLSRLEPSAKWAQTLATALTISESDVWHQLFGTSLSETDGTALHQAFTQLHQFFKSQETEARRQ</sequence>
<comment type="caution">
    <text evidence="2">The sequence shown here is derived from an EMBL/GenBank/DDBJ whole genome shotgun (WGS) entry which is preliminary data.</text>
</comment>
<feature type="domain" description="HTH marR-type" evidence="1">
    <location>
        <begin position="35"/>
        <end position="84"/>
    </location>
</feature>
<dbReference type="Gene3D" id="1.10.10.10">
    <property type="entry name" value="Winged helix-like DNA-binding domain superfamily/Winged helix DNA-binding domain"/>
    <property type="match status" value="1"/>
</dbReference>
<organism evidence="2 3">
    <name type="scientific">Sulfobacillus benefaciens</name>
    <dbReference type="NCBI Taxonomy" id="453960"/>
    <lineage>
        <taxon>Bacteria</taxon>
        <taxon>Bacillati</taxon>
        <taxon>Bacillota</taxon>
        <taxon>Clostridia</taxon>
        <taxon>Eubacteriales</taxon>
        <taxon>Clostridiales Family XVII. Incertae Sedis</taxon>
        <taxon>Sulfobacillus</taxon>
    </lineage>
</organism>
<proteinExistence type="predicted"/>
<dbReference type="InterPro" id="IPR036390">
    <property type="entry name" value="WH_DNA-bd_sf"/>
</dbReference>
<dbReference type="InterPro" id="IPR036388">
    <property type="entry name" value="WH-like_DNA-bd_sf"/>
</dbReference>
<protein>
    <recommendedName>
        <fullName evidence="1">HTH marR-type domain-containing protein</fullName>
    </recommendedName>
</protein>
<name>A0A2T2XH41_9FIRM</name>
<dbReference type="GO" id="GO:0003700">
    <property type="term" value="F:DNA-binding transcription factor activity"/>
    <property type="evidence" value="ECO:0007669"/>
    <property type="project" value="InterPro"/>
</dbReference>
<dbReference type="InterPro" id="IPR000835">
    <property type="entry name" value="HTH_MarR-typ"/>
</dbReference>
<gene>
    <name evidence="2" type="ORF">C7B46_08215</name>
</gene>
<dbReference type="EMBL" id="PXYW01000016">
    <property type="protein sequence ID" value="PSR33821.1"/>
    <property type="molecule type" value="Genomic_DNA"/>
</dbReference>
<dbReference type="SUPFAM" id="SSF46785">
    <property type="entry name" value="Winged helix' DNA-binding domain"/>
    <property type="match status" value="1"/>
</dbReference>
<evidence type="ECO:0000259" key="1">
    <source>
        <dbReference type="Pfam" id="PF12802"/>
    </source>
</evidence>
<dbReference type="Pfam" id="PF12802">
    <property type="entry name" value="MarR_2"/>
    <property type="match status" value="1"/>
</dbReference>